<sequence>MVCTVGCGWERRRNQVAKEWHGSVFLARDELKAKVRHRFQCMGARGALKAHSIADSRSGCTWVLLEPCSGIAQV</sequence>
<reference evidence="1" key="1">
    <citation type="submission" date="2023-05" db="EMBL/GenBank/DDBJ databases">
        <title>Nepenthes gracilis genome sequencing.</title>
        <authorList>
            <person name="Fukushima K."/>
        </authorList>
    </citation>
    <scope>NUCLEOTIDE SEQUENCE</scope>
    <source>
        <strain evidence="1">SING2019-196</strain>
    </source>
</reference>
<comment type="caution">
    <text evidence="1">The sequence shown here is derived from an EMBL/GenBank/DDBJ whole genome shotgun (WGS) entry which is preliminary data.</text>
</comment>
<dbReference type="Proteomes" id="UP001279734">
    <property type="component" value="Unassembled WGS sequence"/>
</dbReference>
<protein>
    <submittedName>
        <fullName evidence="1">Uncharacterized protein</fullName>
    </submittedName>
</protein>
<organism evidence="1 2">
    <name type="scientific">Nepenthes gracilis</name>
    <name type="common">Slender pitcher plant</name>
    <dbReference type="NCBI Taxonomy" id="150966"/>
    <lineage>
        <taxon>Eukaryota</taxon>
        <taxon>Viridiplantae</taxon>
        <taxon>Streptophyta</taxon>
        <taxon>Embryophyta</taxon>
        <taxon>Tracheophyta</taxon>
        <taxon>Spermatophyta</taxon>
        <taxon>Magnoliopsida</taxon>
        <taxon>eudicotyledons</taxon>
        <taxon>Gunneridae</taxon>
        <taxon>Pentapetalae</taxon>
        <taxon>Caryophyllales</taxon>
        <taxon>Nepenthaceae</taxon>
        <taxon>Nepenthes</taxon>
    </lineage>
</organism>
<keyword evidence="2" id="KW-1185">Reference proteome</keyword>
<dbReference type="AlphaFoldDB" id="A0AAD3T9J1"/>
<gene>
    <name evidence="1" type="ORF">Nepgr_026325</name>
</gene>
<name>A0AAD3T9J1_NEPGR</name>
<evidence type="ECO:0000313" key="2">
    <source>
        <dbReference type="Proteomes" id="UP001279734"/>
    </source>
</evidence>
<proteinExistence type="predicted"/>
<accession>A0AAD3T9J1</accession>
<evidence type="ECO:0000313" key="1">
    <source>
        <dbReference type="EMBL" id="GMH24482.1"/>
    </source>
</evidence>
<dbReference type="EMBL" id="BSYO01000028">
    <property type="protein sequence ID" value="GMH24482.1"/>
    <property type="molecule type" value="Genomic_DNA"/>
</dbReference>